<dbReference type="PANTHER" id="PTHR11860">
    <property type="entry name" value="POLYMERIC-IMMUNOGLOBULIN RECEPTOR"/>
    <property type="match status" value="1"/>
</dbReference>
<protein>
    <recommendedName>
        <fullName evidence="7">Ig-like domain-containing protein</fullName>
    </recommendedName>
</protein>
<dbReference type="PANTHER" id="PTHR11860:SF87">
    <property type="entry name" value="CMRF35-LIKE MOLECULE 8"/>
    <property type="match status" value="1"/>
</dbReference>
<evidence type="ECO:0000256" key="3">
    <source>
        <dbReference type="ARBA" id="ARBA00022729"/>
    </source>
</evidence>
<dbReference type="InterPro" id="IPR013783">
    <property type="entry name" value="Ig-like_fold"/>
</dbReference>
<name>A0A8C3IYC4_CHRPI</name>
<dbReference type="InterPro" id="IPR050671">
    <property type="entry name" value="CD300_family_receptors"/>
</dbReference>
<feature type="chain" id="PRO_5034736824" description="Ig-like domain-containing protein" evidence="6">
    <location>
        <begin position="21"/>
        <end position="251"/>
    </location>
</feature>
<dbReference type="SUPFAM" id="SSF48726">
    <property type="entry name" value="Immunoglobulin"/>
    <property type="match status" value="2"/>
</dbReference>
<keyword evidence="9" id="KW-1185">Reference proteome</keyword>
<keyword evidence="4" id="KW-0472">Membrane</keyword>
<feature type="signal peptide" evidence="6">
    <location>
        <begin position="1"/>
        <end position="20"/>
    </location>
</feature>
<sequence>MQLSFAGVILFLAGYSCGLAAPELTGPGEVSRPLGESVSVQCQYRERYQGNSKYWCRGAVWSSCHTAVKTTGSEAEAKGDRVSIRDNHRLRTFTVTMETLTLGDAGIYWCGISKFGFDPGVPVKVTVLPGYFSALAAPALTAPREVSGPPGGTVSVPCHYGKTAQGSPKYWCRGAQWNSCSKVVETERSEVKVKRGRVSITDSHSTSTFTVTTENLTLEDAGIYWCGINIKGGGDPYFLVNVTVLPGESLL</sequence>
<dbReference type="Gene3D" id="2.60.40.10">
    <property type="entry name" value="Immunoglobulins"/>
    <property type="match status" value="2"/>
</dbReference>
<dbReference type="Proteomes" id="UP000694380">
    <property type="component" value="Unplaced"/>
</dbReference>
<dbReference type="Ensembl" id="ENSCPBT00000048066.1">
    <property type="protein sequence ID" value="ENSCPBP00000041028.1"/>
    <property type="gene ID" value="ENSCPBG00000028163.1"/>
</dbReference>
<dbReference type="GO" id="GO:0004888">
    <property type="term" value="F:transmembrane signaling receptor activity"/>
    <property type="evidence" value="ECO:0007669"/>
    <property type="project" value="TreeGrafter"/>
</dbReference>
<dbReference type="GeneTree" id="ENSGT00940000154332"/>
<evidence type="ECO:0000259" key="7">
    <source>
        <dbReference type="PROSITE" id="PS50835"/>
    </source>
</evidence>
<dbReference type="InterPro" id="IPR013106">
    <property type="entry name" value="Ig_V-set"/>
</dbReference>
<evidence type="ECO:0000256" key="1">
    <source>
        <dbReference type="ARBA" id="ARBA00004370"/>
    </source>
</evidence>
<evidence type="ECO:0000256" key="2">
    <source>
        <dbReference type="ARBA" id="ARBA00022692"/>
    </source>
</evidence>
<dbReference type="Pfam" id="PF07686">
    <property type="entry name" value="V-set"/>
    <property type="match status" value="2"/>
</dbReference>
<dbReference type="AlphaFoldDB" id="A0A8C3IYC4"/>
<evidence type="ECO:0000256" key="5">
    <source>
        <dbReference type="ARBA" id="ARBA00023157"/>
    </source>
</evidence>
<dbReference type="GO" id="GO:0005886">
    <property type="term" value="C:plasma membrane"/>
    <property type="evidence" value="ECO:0007669"/>
    <property type="project" value="TreeGrafter"/>
</dbReference>
<dbReference type="SMART" id="SM00409">
    <property type="entry name" value="IG"/>
    <property type="match status" value="2"/>
</dbReference>
<keyword evidence="3 6" id="KW-0732">Signal</keyword>
<dbReference type="InterPro" id="IPR036179">
    <property type="entry name" value="Ig-like_dom_sf"/>
</dbReference>
<reference evidence="8" key="2">
    <citation type="submission" date="2025-09" db="UniProtKB">
        <authorList>
            <consortium name="Ensembl"/>
        </authorList>
    </citation>
    <scope>IDENTIFICATION</scope>
</reference>
<dbReference type="InterPro" id="IPR007110">
    <property type="entry name" value="Ig-like_dom"/>
</dbReference>
<proteinExistence type="predicted"/>
<feature type="domain" description="Ig-like" evidence="7">
    <location>
        <begin position="138"/>
        <end position="226"/>
    </location>
</feature>
<evidence type="ECO:0000256" key="6">
    <source>
        <dbReference type="SAM" id="SignalP"/>
    </source>
</evidence>
<evidence type="ECO:0000313" key="9">
    <source>
        <dbReference type="Proteomes" id="UP000694380"/>
    </source>
</evidence>
<comment type="subcellular location">
    <subcellularLocation>
        <location evidence="1">Membrane</location>
    </subcellularLocation>
</comment>
<keyword evidence="2" id="KW-0812">Transmembrane</keyword>
<dbReference type="PROSITE" id="PS50835">
    <property type="entry name" value="IG_LIKE"/>
    <property type="match status" value="2"/>
</dbReference>
<dbReference type="CDD" id="cd05716">
    <property type="entry name" value="IgV_pIgR_like"/>
    <property type="match status" value="2"/>
</dbReference>
<feature type="domain" description="Ig-like" evidence="7">
    <location>
        <begin position="22"/>
        <end position="126"/>
    </location>
</feature>
<evidence type="ECO:0000256" key="4">
    <source>
        <dbReference type="ARBA" id="ARBA00023136"/>
    </source>
</evidence>
<keyword evidence="5" id="KW-1015">Disulfide bond</keyword>
<dbReference type="OMA" id="KQHKKYW"/>
<evidence type="ECO:0000313" key="8">
    <source>
        <dbReference type="Ensembl" id="ENSCPBP00000041028.1"/>
    </source>
</evidence>
<dbReference type="FunFam" id="2.60.40.10:FF:000370">
    <property type="entry name" value="CMRF35-like molecule 1"/>
    <property type="match status" value="2"/>
</dbReference>
<organism evidence="8 9">
    <name type="scientific">Chrysemys picta bellii</name>
    <name type="common">Western painted turtle</name>
    <name type="synonym">Emys bellii</name>
    <dbReference type="NCBI Taxonomy" id="8478"/>
    <lineage>
        <taxon>Eukaryota</taxon>
        <taxon>Metazoa</taxon>
        <taxon>Chordata</taxon>
        <taxon>Craniata</taxon>
        <taxon>Vertebrata</taxon>
        <taxon>Euteleostomi</taxon>
        <taxon>Archelosauria</taxon>
        <taxon>Testudinata</taxon>
        <taxon>Testudines</taxon>
        <taxon>Cryptodira</taxon>
        <taxon>Durocryptodira</taxon>
        <taxon>Testudinoidea</taxon>
        <taxon>Emydidae</taxon>
        <taxon>Chrysemys</taxon>
    </lineage>
</organism>
<reference evidence="8" key="1">
    <citation type="submission" date="2025-08" db="UniProtKB">
        <authorList>
            <consortium name="Ensembl"/>
        </authorList>
    </citation>
    <scope>IDENTIFICATION</scope>
</reference>
<accession>A0A8C3IYC4</accession>
<dbReference type="InterPro" id="IPR003599">
    <property type="entry name" value="Ig_sub"/>
</dbReference>